<feature type="region of interest" description="Disordered" evidence="1">
    <location>
        <begin position="1"/>
        <end position="39"/>
    </location>
</feature>
<evidence type="ECO:0000313" key="4">
    <source>
        <dbReference type="Proteomes" id="UP001465976"/>
    </source>
</evidence>
<evidence type="ECO:0000259" key="2">
    <source>
        <dbReference type="SMART" id="SM00233"/>
    </source>
</evidence>
<feature type="compositionally biased region" description="Basic and acidic residues" evidence="1">
    <location>
        <begin position="29"/>
        <end position="38"/>
    </location>
</feature>
<feature type="domain" description="PH" evidence="2">
    <location>
        <begin position="659"/>
        <end position="842"/>
    </location>
</feature>
<gene>
    <name evidence="3" type="ORF">V5O48_001909</name>
</gene>
<organism evidence="3 4">
    <name type="scientific">Marasmius crinis-equi</name>
    <dbReference type="NCBI Taxonomy" id="585013"/>
    <lineage>
        <taxon>Eukaryota</taxon>
        <taxon>Fungi</taxon>
        <taxon>Dikarya</taxon>
        <taxon>Basidiomycota</taxon>
        <taxon>Agaricomycotina</taxon>
        <taxon>Agaricomycetes</taxon>
        <taxon>Agaricomycetidae</taxon>
        <taxon>Agaricales</taxon>
        <taxon>Marasmiineae</taxon>
        <taxon>Marasmiaceae</taxon>
        <taxon>Marasmius</taxon>
    </lineage>
</organism>
<dbReference type="InterPro" id="IPR040345">
    <property type="entry name" value="Mug56/Spo71"/>
</dbReference>
<dbReference type="Pfam" id="PF23207">
    <property type="entry name" value="PH_SPO71"/>
    <property type="match status" value="1"/>
</dbReference>
<dbReference type="PANTHER" id="PTHR28076:SF1">
    <property type="entry name" value="PROSPORE MEMBRANE ADAPTER PROTEIN SPO71"/>
    <property type="match status" value="1"/>
</dbReference>
<comment type="caution">
    <text evidence="3">The sequence shown here is derived from an EMBL/GenBank/DDBJ whole genome shotgun (WGS) entry which is preliminary data.</text>
</comment>
<dbReference type="InterPro" id="IPR001849">
    <property type="entry name" value="PH_domain"/>
</dbReference>
<dbReference type="EMBL" id="JBAHYK010000039">
    <property type="protein sequence ID" value="KAL0580133.1"/>
    <property type="molecule type" value="Genomic_DNA"/>
</dbReference>
<feature type="compositionally biased region" description="Polar residues" evidence="1">
    <location>
        <begin position="283"/>
        <end position="292"/>
    </location>
</feature>
<dbReference type="SMART" id="SM00233">
    <property type="entry name" value="PH"/>
    <property type="match status" value="3"/>
</dbReference>
<dbReference type="Pfam" id="PF15404">
    <property type="entry name" value="PH_4"/>
    <property type="match status" value="1"/>
</dbReference>
<evidence type="ECO:0000256" key="1">
    <source>
        <dbReference type="SAM" id="MobiDB-lite"/>
    </source>
</evidence>
<feature type="compositionally biased region" description="Basic and acidic residues" evidence="1">
    <location>
        <begin position="790"/>
        <end position="799"/>
    </location>
</feature>
<protein>
    <recommendedName>
        <fullName evidence="2">PH domain-containing protein</fullName>
    </recommendedName>
</protein>
<name>A0ABR3FX75_9AGAR</name>
<proteinExistence type="predicted"/>
<evidence type="ECO:0000313" key="3">
    <source>
        <dbReference type="EMBL" id="KAL0580133.1"/>
    </source>
</evidence>
<keyword evidence="4" id="KW-1185">Reference proteome</keyword>
<dbReference type="InterPro" id="IPR039486">
    <property type="entry name" value="Mug56/Spo71_PH"/>
</dbReference>
<dbReference type="Proteomes" id="UP001465976">
    <property type="component" value="Unassembled WGS sequence"/>
</dbReference>
<dbReference type="InterPro" id="IPR057379">
    <property type="entry name" value="PH_SPO71"/>
</dbReference>
<feature type="domain" description="PH" evidence="2">
    <location>
        <begin position="906"/>
        <end position="1075"/>
    </location>
</feature>
<feature type="region of interest" description="Disordered" evidence="1">
    <location>
        <begin position="776"/>
        <end position="799"/>
    </location>
</feature>
<sequence length="1095" mass="124935">MASLDVPSRPGPRPIPSSASVASSSALKAEARHHDEHLHRRCFIGPMPEKVLPNPLSDKKGKKRARTLRECDECDEEESHLSHIIKENAFAFFLHQGGREEDWGEDEERSARKEMIRRWRESPWADAMRKRREDKRKRPANRWMGSSFEIGEIAGINVIQEADASRSFLASSMSHQSHQSSFHGTTSITPYLPLDAVVSQISQSPTQSRRPSHTQNISAGQETFVTAFSELQASTSSVPQVQVEADNDHPASPELSPSPEVAPPNSGEIVSSSRSALLPPPAQTNADSTSPKGTPRRPTLKLPSLLRGEGTSKKENKKDKGKKVHYDLSPVSPATNSDLSPHEPAPPAEVLQRSGEEVQDTSAGAMSASAELDDLHWGEVVMRDRMLVRILSSDQSAVPRLFDEHIHRQTRDLDYEDWEEFMAVWRMDRIELYENYTVPGEEWFRGHKNLSYIVPLKSGRTKLSIYSFVDLTFCITCPPTSRWYNPARRRWQIQTSKQGTFIYIFKIKCRSRAYDWTWQLWRHLGGELPRTISVRNPKLDSKVNIDMPAIDTAEAFKVFTRDNVIALCMENLRSVRDWKYIIERQIAEGRVLELAWRRDTNLDWIWLDDDVDGKKRNWAVLCGLVMNQSSIPAHLEIRLGEHFPSFLHQNDGTRLVEPPGMEGYVDRLRPNSQARQSVYLAVHDGNLFSLTPSQAHPPNPLGPFPMTQSATEHYSEMLRQSEVLRGVQQIQDADGVADLRNVLVVRRAEHPVMQPRHDVKEQPEDENWVHTWNAEEMSEEDRGDEGGDEALQKAKPEDKPGLKMRRSFELLFKNGHIVRFEAYSARYALEWVQRLRELIHYWKLKHRRDARDEMDLAQALRPRVTPKTYQEKDRIIYPEPPPDLSAPLPALGSLYNWCVLEGCKPIVKGGKLFTRRGLRGQYKLVQMFIVSGTVVQFRIKPRNSLYRKMTKQIQLIDAYVCSGYFAAQSLPSGQYNANAESEARRYQDGLEANDPEEDRLFVIWYQSHSKSQELPVTVTAAATEDPGNPSATPASSGPPPPPLNARKKKMAVFRTRSKLERDAWCWALNCEIERITRVQRGREMKMREVGGLMEL</sequence>
<feature type="domain" description="PH" evidence="2">
    <location>
        <begin position="455"/>
        <end position="589"/>
    </location>
</feature>
<accession>A0ABR3FX75</accession>
<feature type="region of interest" description="Disordered" evidence="1">
    <location>
        <begin position="235"/>
        <end position="367"/>
    </location>
</feature>
<feature type="compositionally biased region" description="Acidic residues" evidence="1">
    <location>
        <begin position="776"/>
        <end position="788"/>
    </location>
</feature>
<feature type="region of interest" description="Disordered" evidence="1">
    <location>
        <begin position="1022"/>
        <end position="1045"/>
    </location>
</feature>
<dbReference type="PANTHER" id="PTHR28076">
    <property type="entry name" value="SPORULATION-SPECIFIC PROTEIN 71"/>
    <property type="match status" value="1"/>
</dbReference>
<feature type="compositionally biased region" description="Low complexity" evidence="1">
    <location>
        <begin position="16"/>
        <end position="28"/>
    </location>
</feature>
<feature type="compositionally biased region" description="Low complexity" evidence="1">
    <location>
        <begin position="1026"/>
        <end position="1035"/>
    </location>
</feature>
<reference evidence="3 4" key="1">
    <citation type="submission" date="2024-02" db="EMBL/GenBank/DDBJ databases">
        <title>A draft genome for the cacao thread blight pathogen Marasmius crinis-equi.</title>
        <authorList>
            <person name="Cohen S.P."/>
            <person name="Baruah I.K."/>
            <person name="Amoako-Attah I."/>
            <person name="Bukari Y."/>
            <person name="Meinhardt L.W."/>
            <person name="Bailey B.A."/>
        </authorList>
    </citation>
    <scope>NUCLEOTIDE SEQUENCE [LARGE SCALE GENOMIC DNA]</scope>
    <source>
        <strain evidence="3 4">GH-76</strain>
    </source>
</reference>